<dbReference type="Pfam" id="PF00005">
    <property type="entry name" value="ABC_tran"/>
    <property type="match status" value="1"/>
</dbReference>
<keyword evidence="3" id="KW-0813">Transport</keyword>
<comment type="caution">
    <text evidence="7">The sequence shown here is derived from an EMBL/GenBank/DDBJ whole genome shotgun (WGS) entry which is preliminary data.</text>
</comment>
<sequence>MTEPADTDLFEKPLLDAQSLHKQFPVGRKASLLERIRGTARPPALLHAVDDVTFTIGRGETFGLVGESGCGKSTLVRLLTRLLDITDGSIRLDGTEIGQMPAKGFGRSPWRPRIQMVFQDATDSLNPRYTAFAAIADPIQRLKPLPRAALKARVGELAAMCGLPPELLGRFPHQLSGGQKARVGIARAIAVEPELLILDEPTAALDVSVQVVILQLLQDLKQRLGMSYLFVSHDLNVVRLLCDRVMVMYLGRIVETGPAEEIFRNPQHPYTRALLSAIPHFELGSHKEGKVAPRLRIAGEPRSPIDPSPHVCRFYGRCPKGTLACEQTMPLLQGVGPGHSVACHFPGTSDSTIMEEVA</sequence>
<dbReference type="EMBL" id="JBHRYJ010000002">
    <property type="protein sequence ID" value="MFC3675985.1"/>
    <property type="molecule type" value="Genomic_DNA"/>
</dbReference>
<evidence type="ECO:0000256" key="2">
    <source>
        <dbReference type="ARBA" id="ARBA00005417"/>
    </source>
</evidence>
<dbReference type="CDD" id="cd03257">
    <property type="entry name" value="ABC_NikE_OppD_transporters"/>
    <property type="match status" value="1"/>
</dbReference>
<keyword evidence="5 7" id="KW-0067">ATP-binding</keyword>
<protein>
    <submittedName>
        <fullName evidence="7">Oligopeptide/dipeptide ABC transporter ATP-binding protein</fullName>
    </submittedName>
</protein>
<dbReference type="PROSITE" id="PS00211">
    <property type="entry name" value="ABC_TRANSPORTER_1"/>
    <property type="match status" value="1"/>
</dbReference>
<dbReference type="NCBIfam" id="TIGR01727">
    <property type="entry name" value="oligo_HPY"/>
    <property type="match status" value="1"/>
</dbReference>
<dbReference type="InterPro" id="IPR003593">
    <property type="entry name" value="AAA+_ATPase"/>
</dbReference>
<dbReference type="PANTHER" id="PTHR43776">
    <property type="entry name" value="TRANSPORT ATP-BINDING PROTEIN"/>
    <property type="match status" value="1"/>
</dbReference>
<dbReference type="InterPro" id="IPR003439">
    <property type="entry name" value="ABC_transporter-like_ATP-bd"/>
</dbReference>
<evidence type="ECO:0000259" key="6">
    <source>
        <dbReference type="PROSITE" id="PS50893"/>
    </source>
</evidence>
<dbReference type="RefSeq" id="WP_379725743.1">
    <property type="nucleotide sequence ID" value="NZ_JBHRYJ010000002.1"/>
</dbReference>
<dbReference type="InterPro" id="IPR050319">
    <property type="entry name" value="ABC_transp_ATP-bind"/>
</dbReference>
<dbReference type="PANTHER" id="PTHR43776:SF7">
    <property type="entry name" value="D,D-DIPEPTIDE TRANSPORT ATP-BINDING PROTEIN DDPF-RELATED"/>
    <property type="match status" value="1"/>
</dbReference>
<name>A0ABV7VFN1_9PROT</name>
<dbReference type="InterPro" id="IPR027417">
    <property type="entry name" value="P-loop_NTPase"/>
</dbReference>
<proteinExistence type="inferred from homology"/>
<dbReference type="SUPFAM" id="SSF52540">
    <property type="entry name" value="P-loop containing nucleoside triphosphate hydrolases"/>
    <property type="match status" value="1"/>
</dbReference>
<accession>A0ABV7VFN1</accession>
<comment type="similarity">
    <text evidence="2">Belongs to the ABC transporter superfamily.</text>
</comment>
<dbReference type="Pfam" id="PF08352">
    <property type="entry name" value="oligo_HPY"/>
    <property type="match status" value="1"/>
</dbReference>
<evidence type="ECO:0000313" key="7">
    <source>
        <dbReference type="EMBL" id="MFC3675985.1"/>
    </source>
</evidence>
<organism evidence="7 8">
    <name type="scientific">Ferrovibrio xuzhouensis</name>
    <dbReference type="NCBI Taxonomy" id="1576914"/>
    <lineage>
        <taxon>Bacteria</taxon>
        <taxon>Pseudomonadati</taxon>
        <taxon>Pseudomonadota</taxon>
        <taxon>Alphaproteobacteria</taxon>
        <taxon>Rhodospirillales</taxon>
        <taxon>Rhodospirillaceae</taxon>
        <taxon>Ferrovibrio</taxon>
    </lineage>
</organism>
<dbReference type="PROSITE" id="PS50893">
    <property type="entry name" value="ABC_TRANSPORTER_2"/>
    <property type="match status" value="1"/>
</dbReference>
<reference evidence="8" key="1">
    <citation type="journal article" date="2019" name="Int. J. Syst. Evol. Microbiol.">
        <title>The Global Catalogue of Microorganisms (GCM) 10K type strain sequencing project: providing services to taxonomists for standard genome sequencing and annotation.</title>
        <authorList>
            <consortium name="The Broad Institute Genomics Platform"/>
            <consortium name="The Broad Institute Genome Sequencing Center for Infectious Disease"/>
            <person name="Wu L."/>
            <person name="Ma J."/>
        </authorList>
    </citation>
    <scope>NUCLEOTIDE SEQUENCE [LARGE SCALE GENOMIC DNA]</scope>
    <source>
        <strain evidence="8">KCTC 42182</strain>
    </source>
</reference>
<keyword evidence="4" id="KW-0547">Nucleotide-binding</keyword>
<evidence type="ECO:0000256" key="3">
    <source>
        <dbReference type="ARBA" id="ARBA00022448"/>
    </source>
</evidence>
<keyword evidence="8" id="KW-1185">Reference proteome</keyword>
<evidence type="ECO:0000256" key="1">
    <source>
        <dbReference type="ARBA" id="ARBA00004417"/>
    </source>
</evidence>
<dbReference type="Proteomes" id="UP001595711">
    <property type="component" value="Unassembled WGS sequence"/>
</dbReference>
<evidence type="ECO:0000256" key="4">
    <source>
        <dbReference type="ARBA" id="ARBA00022741"/>
    </source>
</evidence>
<comment type="subcellular location">
    <subcellularLocation>
        <location evidence="1">Cell inner membrane</location>
        <topology evidence="1">Peripheral membrane protein</topology>
    </subcellularLocation>
</comment>
<feature type="domain" description="ABC transporter" evidence="6">
    <location>
        <begin position="34"/>
        <end position="275"/>
    </location>
</feature>
<dbReference type="InterPro" id="IPR017871">
    <property type="entry name" value="ABC_transporter-like_CS"/>
</dbReference>
<dbReference type="GO" id="GO:0005524">
    <property type="term" value="F:ATP binding"/>
    <property type="evidence" value="ECO:0007669"/>
    <property type="project" value="UniProtKB-KW"/>
</dbReference>
<dbReference type="InterPro" id="IPR013563">
    <property type="entry name" value="Oligopep_ABC_C"/>
</dbReference>
<evidence type="ECO:0000313" key="8">
    <source>
        <dbReference type="Proteomes" id="UP001595711"/>
    </source>
</evidence>
<dbReference type="Gene3D" id="3.40.50.300">
    <property type="entry name" value="P-loop containing nucleotide triphosphate hydrolases"/>
    <property type="match status" value="1"/>
</dbReference>
<evidence type="ECO:0000256" key="5">
    <source>
        <dbReference type="ARBA" id="ARBA00022840"/>
    </source>
</evidence>
<dbReference type="SMART" id="SM00382">
    <property type="entry name" value="AAA"/>
    <property type="match status" value="1"/>
</dbReference>
<gene>
    <name evidence="7" type="ORF">ACFOOQ_10560</name>
</gene>